<protein>
    <recommendedName>
        <fullName evidence="3">FHA domain-containing protein</fullName>
    </recommendedName>
</protein>
<name>A0A0A0J3D5_9MICO</name>
<evidence type="ECO:0000256" key="1">
    <source>
        <dbReference type="ARBA" id="ARBA00022553"/>
    </source>
</evidence>
<feature type="compositionally biased region" description="Pro residues" evidence="2">
    <location>
        <begin position="333"/>
        <end position="342"/>
    </location>
</feature>
<evidence type="ECO:0000259" key="3">
    <source>
        <dbReference type="PROSITE" id="PS50006"/>
    </source>
</evidence>
<gene>
    <name evidence="4" type="ORF">N802_04915</name>
</gene>
<comment type="caution">
    <text evidence="4">The sequence shown here is derived from an EMBL/GenBank/DDBJ whole genome shotgun (WGS) entry which is preliminary data.</text>
</comment>
<proteinExistence type="predicted"/>
<feature type="region of interest" description="Disordered" evidence="2">
    <location>
        <begin position="136"/>
        <end position="158"/>
    </location>
</feature>
<dbReference type="STRING" id="1385520.N802_04915"/>
<dbReference type="CDD" id="cd00060">
    <property type="entry name" value="FHA"/>
    <property type="match status" value="1"/>
</dbReference>
<dbReference type="SUPFAM" id="SSF49879">
    <property type="entry name" value="SMAD/FHA domain"/>
    <property type="match status" value="1"/>
</dbReference>
<feature type="compositionally biased region" description="Low complexity" evidence="2">
    <location>
        <begin position="178"/>
        <end position="187"/>
    </location>
</feature>
<keyword evidence="1" id="KW-0597">Phosphoprotein</keyword>
<feature type="compositionally biased region" description="Low complexity" evidence="2">
    <location>
        <begin position="310"/>
        <end position="332"/>
    </location>
</feature>
<evidence type="ECO:0000313" key="4">
    <source>
        <dbReference type="EMBL" id="KGN31204.1"/>
    </source>
</evidence>
<dbReference type="RefSeq" id="WP_035917792.1">
    <property type="nucleotide sequence ID" value="NZ_AVPJ01000013.1"/>
</dbReference>
<feature type="region of interest" description="Disordered" evidence="2">
    <location>
        <begin position="178"/>
        <end position="357"/>
    </location>
</feature>
<feature type="compositionally biased region" description="Low complexity" evidence="2">
    <location>
        <begin position="255"/>
        <end position="278"/>
    </location>
</feature>
<dbReference type="AlphaFoldDB" id="A0A0A0J3D5"/>
<reference evidence="4 5" key="1">
    <citation type="submission" date="2013-08" db="EMBL/GenBank/DDBJ databases">
        <title>The genome sequence of Knoellia sinensis.</title>
        <authorList>
            <person name="Zhu W."/>
            <person name="Wang G."/>
        </authorList>
    </citation>
    <scope>NUCLEOTIDE SEQUENCE [LARGE SCALE GENOMIC DNA]</scope>
    <source>
        <strain evidence="4 5">KCTC 19936</strain>
    </source>
</reference>
<dbReference type="InterPro" id="IPR000253">
    <property type="entry name" value="FHA_dom"/>
</dbReference>
<dbReference type="eggNOG" id="COG1716">
    <property type="taxonomic scope" value="Bacteria"/>
</dbReference>
<dbReference type="Gene3D" id="2.60.200.20">
    <property type="match status" value="1"/>
</dbReference>
<accession>A0A0A0J3D5</accession>
<feature type="domain" description="FHA" evidence="3">
    <location>
        <begin position="419"/>
        <end position="477"/>
    </location>
</feature>
<dbReference type="SMART" id="SM00240">
    <property type="entry name" value="FHA"/>
    <property type="match status" value="1"/>
</dbReference>
<evidence type="ECO:0000256" key="2">
    <source>
        <dbReference type="SAM" id="MobiDB-lite"/>
    </source>
</evidence>
<evidence type="ECO:0000313" key="5">
    <source>
        <dbReference type="Proteomes" id="UP000030002"/>
    </source>
</evidence>
<organism evidence="4 5">
    <name type="scientific">Knoellia sinensis KCTC 19936</name>
    <dbReference type="NCBI Taxonomy" id="1385520"/>
    <lineage>
        <taxon>Bacteria</taxon>
        <taxon>Bacillati</taxon>
        <taxon>Actinomycetota</taxon>
        <taxon>Actinomycetes</taxon>
        <taxon>Micrococcales</taxon>
        <taxon>Intrasporangiaceae</taxon>
        <taxon>Knoellia</taxon>
    </lineage>
</organism>
<keyword evidence="5" id="KW-1185">Reference proteome</keyword>
<dbReference type="InterPro" id="IPR008984">
    <property type="entry name" value="SMAD_FHA_dom_sf"/>
</dbReference>
<feature type="compositionally biased region" description="Pro residues" evidence="2">
    <location>
        <begin position="188"/>
        <end position="200"/>
    </location>
</feature>
<feature type="compositionally biased region" description="Pro residues" evidence="2">
    <location>
        <begin position="288"/>
        <end position="309"/>
    </location>
</feature>
<dbReference type="Pfam" id="PF00498">
    <property type="entry name" value="FHA"/>
    <property type="match status" value="1"/>
</dbReference>
<dbReference type="Proteomes" id="UP000030002">
    <property type="component" value="Unassembled WGS sequence"/>
</dbReference>
<dbReference type="OrthoDB" id="5485098at2"/>
<dbReference type="PROSITE" id="PS50006">
    <property type="entry name" value="FHA_DOMAIN"/>
    <property type="match status" value="1"/>
</dbReference>
<sequence>MSSTEVTTQAPAGWVALSAEDRHLVVRGHSSLSDDLRGPLGVGLVAVLDALSRDGLGALPDFALVDTSGERARVLVRGSAVVRADGSEVSAEGRMPWRDVDVDAAVLEVAGSDGLRGGWRRPSRLGRPVVAAAAVDPEPGAVSSSPESAVSDEPAEPVIPAESDVEVAPEPMVEAALEPEPGLTPGLEPQPAPVAPPVPPADLTLPPSEEYAGAAPAERVIPEPESRPAKKVLIDSVPWRTLPDDASHGAKPETADQAESPSSQPAAAPAVPDAHAGPTGPDNWGMTGPPPGAAAPAAPGPAPVAPAPSAPGADTPVVDAPAGDAPAVEAPATPAPTPPPVPELTVDRGAVAPSHDGPADSPIVLAVICPAGHHSSPHASACRVCGRDLPTQQPFQTPRPQLGSLRVSTGGLVPLDRGILLGRSPKVNADLPPSSRPHLVRLASRDNDISRNHAEVILEGWHVLVRDLGSTNGTTVTLPGQEPVRLRPTEDFGIEPGAIITLADEVALTYEVSE</sequence>
<dbReference type="EMBL" id="AVPJ01000013">
    <property type="protein sequence ID" value="KGN31204.1"/>
    <property type="molecule type" value="Genomic_DNA"/>
</dbReference>
<feature type="compositionally biased region" description="Basic and acidic residues" evidence="2">
    <location>
        <begin position="242"/>
        <end position="254"/>
    </location>
</feature>